<evidence type="ECO:0000256" key="1">
    <source>
        <dbReference type="ARBA" id="ARBA00010876"/>
    </source>
</evidence>
<keyword evidence="2" id="KW-0694">RNA-binding</keyword>
<organism evidence="5">
    <name type="scientific">Desulfacinum infernum</name>
    <dbReference type="NCBI Taxonomy" id="35837"/>
    <lineage>
        <taxon>Bacteria</taxon>
        <taxon>Pseudomonadati</taxon>
        <taxon>Thermodesulfobacteriota</taxon>
        <taxon>Syntrophobacteria</taxon>
        <taxon>Syntrophobacterales</taxon>
        <taxon>Syntrophobacteraceae</taxon>
        <taxon>Desulfacinum</taxon>
    </lineage>
</organism>
<comment type="similarity">
    <text evidence="1">Belongs to the pseudouridine synthase RluA family.</text>
</comment>
<dbReference type="PANTHER" id="PTHR21600">
    <property type="entry name" value="MITOCHONDRIAL RNA PSEUDOURIDINE SYNTHASE"/>
    <property type="match status" value="1"/>
</dbReference>
<dbReference type="Pfam" id="PF00849">
    <property type="entry name" value="PseudoU_synth_2"/>
    <property type="match status" value="1"/>
</dbReference>
<dbReference type="PROSITE" id="PS50889">
    <property type="entry name" value="S4"/>
    <property type="match status" value="1"/>
</dbReference>
<dbReference type="PANTHER" id="PTHR21600:SF87">
    <property type="entry name" value="RNA PSEUDOURIDYLATE SYNTHASE DOMAIN-CONTAINING PROTEIN 1"/>
    <property type="match status" value="1"/>
</dbReference>
<feature type="region of interest" description="Disordered" evidence="3">
    <location>
        <begin position="1"/>
        <end position="39"/>
    </location>
</feature>
<dbReference type="CDD" id="cd02869">
    <property type="entry name" value="PseudoU_synth_RluA_like"/>
    <property type="match status" value="1"/>
</dbReference>
<dbReference type="AlphaFoldDB" id="A0A832A1K5"/>
<dbReference type="GO" id="GO:0000455">
    <property type="term" value="P:enzyme-directed rRNA pseudouridine synthesis"/>
    <property type="evidence" value="ECO:0007669"/>
    <property type="project" value="TreeGrafter"/>
</dbReference>
<reference evidence="5" key="1">
    <citation type="journal article" date="2020" name="mSystems">
        <title>Genome- and Community-Level Interaction Insights into Carbon Utilization and Element Cycling Functions of Hydrothermarchaeota in Hydrothermal Sediment.</title>
        <authorList>
            <person name="Zhou Z."/>
            <person name="Liu Y."/>
            <person name="Xu W."/>
            <person name="Pan J."/>
            <person name="Luo Z.H."/>
            <person name="Li M."/>
        </authorList>
    </citation>
    <scope>NUCLEOTIDE SEQUENCE [LARGE SCALE GENOMIC DNA]</scope>
    <source>
        <strain evidence="5">SpSt-456</strain>
    </source>
</reference>
<proteinExistence type="inferred from homology"/>
<dbReference type="InterPro" id="IPR006145">
    <property type="entry name" value="PsdUridine_synth_RsuA/RluA"/>
</dbReference>
<dbReference type="SUPFAM" id="SSF55120">
    <property type="entry name" value="Pseudouridine synthase"/>
    <property type="match status" value="1"/>
</dbReference>
<evidence type="ECO:0000256" key="2">
    <source>
        <dbReference type="PROSITE-ProRule" id="PRU00182"/>
    </source>
</evidence>
<accession>A0A832A1K5</accession>
<dbReference type="GO" id="GO:0003723">
    <property type="term" value="F:RNA binding"/>
    <property type="evidence" value="ECO:0007669"/>
    <property type="project" value="UniProtKB-KW"/>
</dbReference>
<dbReference type="EMBL" id="DSTK01000009">
    <property type="protein sequence ID" value="HFK96146.1"/>
    <property type="molecule type" value="Genomic_DNA"/>
</dbReference>
<gene>
    <name evidence="5" type="ORF">ENS06_02340</name>
</gene>
<feature type="compositionally biased region" description="Basic residues" evidence="3">
    <location>
        <begin position="8"/>
        <end position="25"/>
    </location>
</feature>
<dbReference type="Gene3D" id="3.30.2350.10">
    <property type="entry name" value="Pseudouridine synthase"/>
    <property type="match status" value="1"/>
</dbReference>
<evidence type="ECO:0000259" key="4">
    <source>
        <dbReference type="Pfam" id="PF00849"/>
    </source>
</evidence>
<dbReference type="InterPro" id="IPR050188">
    <property type="entry name" value="RluA_PseudoU_synthase"/>
</dbReference>
<sequence length="342" mass="38851">MWTPSWRRPWRRKRPARGRLRRHRTAAAPTRTAYSPAMPSPGDPSFWKTRVRSHQDGWRLCDLIQSECFMEPREARDLVDFGSVHVAGRVVRDGDRPLRAGEEVRVYWPWSGVRRFYELDPARILFRDPWILAYDKEAGIPTQPMPSDAYNNVFEAAKRFLAQEGTAEPYVGLHHRLDRETSGVLVMSVSRQANKALGRAFQDHRVKKLYLAWVRGVPEWNQKVVRRDIGREAGRYAAWAHRSGKSAETALTTVIRGPGRSLVQAVPKTGRTHQIRLHLAHEGFPILGDRLYGGPEAAQAAPRLLLHAFRLELPHPMTGDTLSLCAPLPRDWPSGPEPAIPG</sequence>
<dbReference type="GO" id="GO:0009982">
    <property type="term" value="F:pseudouridine synthase activity"/>
    <property type="evidence" value="ECO:0007669"/>
    <property type="project" value="InterPro"/>
</dbReference>
<dbReference type="GO" id="GO:0140098">
    <property type="term" value="F:catalytic activity, acting on RNA"/>
    <property type="evidence" value="ECO:0007669"/>
    <property type="project" value="UniProtKB-ARBA"/>
</dbReference>
<feature type="domain" description="Pseudouridine synthase RsuA/RluA-like" evidence="4">
    <location>
        <begin position="132"/>
        <end position="281"/>
    </location>
</feature>
<evidence type="ECO:0000256" key="3">
    <source>
        <dbReference type="SAM" id="MobiDB-lite"/>
    </source>
</evidence>
<protein>
    <submittedName>
        <fullName evidence="5">RluA family pseudouridine synthase</fullName>
    </submittedName>
</protein>
<dbReference type="InterPro" id="IPR020103">
    <property type="entry name" value="PsdUridine_synth_cat_dom_sf"/>
</dbReference>
<name>A0A832A1K5_9BACT</name>
<evidence type="ECO:0000313" key="5">
    <source>
        <dbReference type="EMBL" id="HFK96146.1"/>
    </source>
</evidence>
<comment type="caution">
    <text evidence="5">The sequence shown here is derived from an EMBL/GenBank/DDBJ whole genome shotgun (WGS) entry which is preliminary data.</text>
</comment>